<dbReference type="InterPro" id="IPR003945">
    <property type="entry name" value="NU5C-like"/>
</dbReference>
<reference evidence="9" key="1">
    <citation type="submission" date="2020-10" db="EMBL/GenBank/DDBJ databases">
        <title>Connecting structure to function with the recovery of over 1000 high-quality activated sludge metagenome-assembled genomes encoding full-length rRNA genes using long-read sequencing.</title>
        <authorList>
            <person name="Singleton C.M."/>
            <person name="Petriglieri F."/>
            <person name="Kristensen J.M."/>
            <person name="Kirkegaard R.H."/>
            <person name="Michaelsen T.Y."/>
            <person name="Andersen M.H."/>
            <person name="Karst S.M."/>
            <person name="Dueholm M.S."/>
            <person name="Nielsen P.H."/>
            <person name="Albertsen M."/>
        </authorList>
    </citation>
    <scope>NUCLEOTIDE SEQUENCE</scope>
    <source>
        <strain evidence="9">OdNE_18-Q3-R46-58_BAT3C.305</strain>
    </source>
</reference>
<dbReference type="Pfam" id="PF00361">
    <property type="entry name" value="Proton_antipo_M"/>
    <property type="match status" value="1"/>
</dbReference>
<evidence type="ECO:0000256" key="3">
    <source>
        <dbReference type="ARBA" id="ARBA00022989"/>
    </source>
</evidence>
<dbReference type="GO" id="GO:0015990">
    <property type="term" value="P:electron transport coupled proton transport"/>
    <property type="evidence" value="ECO:0007669"/>
    <property type="project" value="TreeGrafter"/>
</dbReference>
<evidence type="ECO:0008006" key="11">
    <source>
        <dbReference type="Google" id="ProtNLM"/>
    </source>
</evidence>
<evidence type="ECO:0000259" key="8">
    <source>
        <dbReference type="Pfam" id="PF00662"/>
    </source>
</evidence>
<dbReference type="PANTHER" id="PTHR42829">
    <property type="entry name" value="NADH-UBIQUINONE OXIDOREDUCTASE CHAIN 5"/>
    <property type="match status" value="1"/>
</dbReference>
<evidence type="ECO:0000256" key="2">
    <source>
        <dbReference type="ARBA" id="ARBA00022692"/>
    </source>
</evidence>
<evidence type="ECO:0000259" key="7">
    <source>
        <dbReference type="Pfam" id="PF00361"/>
    </source>
</evidence>
<dbReference type="Pfam" id="PF00662">
    <property type="entry name" value="Proton_antipo_N"/>
    <property type="match status" value="1"/>
</dbReference>
<dbReference type="EMBL" id="JADKBR010000001">
    <property type="protein sequence ID" value="MBK8889058.1"/>
    <property type="molecule type" value="Genomic_DNA"/>
</dbReference>
<protein>
    <recommendedName>
        <fullName evidence="11">NADH-quinone oxidoreductase subunit L</fullName>
    </recommendedName>
</protein>
<dbReference type="InterPro" id="IPR001750">
    <property type="entry name" value="ND/Mrp_TM"/>
</dbReference>
<feature type="transmembrane region" description="Helical" evidence="6">
    <location>
        <begin position="192"/>
        <end position="213"/>
    </location>
</feature>
<dbReference type="PANTHER" id="PTHR42829:SF2">
    <property type="entry name" value="NADH-UBIQUINONE OXIDOREDUCTASE CHAIN 5"/>
    <property type="match status" value="1"/>
</dbReference>
<evidence type="ECO:0000313" key="10">
    <source>
        <dbReference type="Proteomes" id="UP000808146"/>
    </source>
</evidence>
<dbReference type="InterPro" id="IPR001516">
    <property type="entry name" value="Proton_antipo_N"/>
</dbReference>
<comment type="subcellular location">
    <subcellularLocation>
        <location evidence="1">Endomembrane system</location>
        <topology evidence="1">Multi-pass membrane protein</topology>
    </subcellularLocation>
    <subcellularLocation>
        <location evidence="5">Membrane</location>
        <topology evidence="5">Multi-pass membrane protein</topology>
    </subcellularLocation>
</comment>
<proteinExistence type="predicted"/>
<accession>A0A9D7LNB2</accession>
<gene>
    <name evidence="9" type="ORF">IPN75_01095</name>
</gene>
<evidence type="ECO:0000256" key="1">
    <source>
        <dbReference type="ARBA" id="ARBA00004127"/>
    </source>
</evidence>
<feature type="domain" description="NADH-Ubiquinone oxidoreductase (complex I) chain 5 N-terminal" evidence="8">
    <location>
        <begin position="80"/>
        <end position="129"/>
    </location>
</feature>
<dbReference type="AlphaFoldDB" id="A0A9D7LNB2"/>
<keyword evidence="3 6" id="KW-1133">Transmembrane helix</keyword>
<organism evidence="9 10">
    <name type="scientific">Candidatus Dechloromonas phosphorivorans</name>
    <dbReference type="NCBI Taxonomy" id="2899244"/>
    <lineage>
        <taxon>Bacteria</taxon>
        <taxon>Pseudomonadati</taxon>
        <taxon>Pseudomonadota</taxon>
        <taxon>Betaproteobacteria</taxon>
        <taxon>Rhodocyclales</taxon>
        <taxon>Azonexaceae</taxon>
        <taxon>Dechloromonas</taxon>
    </lineage>
</organism>
<evidence type="ECO:0000256" key="5">
    <source>
        <dbReference type="RuleBase" id="RU000320"/>
    </source>
</evidence>
<dbReference type="Proteomes" id="UP000808146">
    <property type="component" value="Unassembled WGS sequence"/>
</dbReference>
<comment type="caution">
    <text evidence="9">The sequence shown here is derived from an EMBL/GenBank/DDBJ whole genome shotgun (WGS) entry which is preliminary data.</text>
</comment>
<feature type="transmembrane region" description="Helical" evidence="6">
    <location>
        <begin position="86"/>
        <end position="113"/>
    </location>
</feature>
<evidence type="ECO:0000256" key="4">
    <source>
        <dbReference type="ARBA" id="ARBA00023136"/>
    </source>
</evidence>
<dbReference type="GO" id="GO:0042773">
    <property type="term" value="P:ATP synthesis coupled electron transport"/>
    <property type="evidence" value="ECO:0007669"/>
    <property type="project" value="InterPro"/>
</dbReference>
<feature type="domain" description="NADH:quinone oxidoreductase/Mrp antiporter transmembrane" evidence="7">
    <location>
        <begin position="147"/>
        <end position="358"/>
    </location>
</feature>
<feature type="transmembrane region" description="Helical" evidence="6">
    <location>
        <begin position="258"/>
        <end position="276"/>
    </location>
</feature>
<dbReference type="GO" id="GO:0003954">
    <property type="term" value="F:NADH dehydrogenase activity"/>
    <property type="evidence" value="ECO:0007669"/>
    <property type="project" value="TreeGrafter"/>
</dbReference>
<dbReference type="PRINTS" id="PR01434">
    <property type="entry name" value="NADHDHGNASE5"/>
</dbReference>
<dbReference type="GO" id="GO:0012505">
    <property type="term" value="C:endomembrane system"/>
    <property type="evidence" value="ECO:0007669"/>
    <property type="project" value="UniProtKB-SubCell"/>
</dbReference>
<dbReference type="GO" id="GO:0016020">
    <property type="term" value="C:membrane"/>
    <property type="evidence" value="ECO:0007669"/>
    <property type="project" value="UniProtKB-SubCell"/>
</dbReference>
<keyword evidence="2 5" id="KW-0812">Transmembrane</keyword>
<evidence type="ECO:0000313" key="9">
    <source>
        <dbReference type="EMBL" id="MBK8889058.1"/>
    </source>
</evidence>
<feature type="transmembrane region" description="Helical" evidence="6">
    <location>
        <begin position="43"/>
        <end position="66"/>
    </location>
</feature>
<evidence type="ECO:0000256" key="6">
    <source>
        <dbReference type="SAM" id="Phobius"/>
    </source>
</evidence>
<keyword evidence="4 6" id="KW-0472">Membrane</keyword>
<feature type="transmembrane region" description="Helical" evidence="6">
    <location>
        <begin position="12"/>
        <end position="31"/>
    </location>
</feature>
<feature type="transmembrane region" description="Helical" evidence="6">
    <location>
        <begin position="316"/>
        <end position="336"/>
    </location>
</feature>
<dbReference type="GO" id="GO:0008137">
    <property type="term" value="F:NADH dehydrogenase (ubiquinone) activity"/>
    <property type="evidence" value="ECO:0007669"/>
    <property type="project" value="InterPro"/>
</dbReference>
<name>A0A9D7LNB2_9RHOO</name>
<feature type="transmembrane region" description="Helical" evidence="6">
    <location>
        <begin position="288"/>
        <end position="309"/>
    </location>
</feature>
<sequence>MSALFRLLPDLVWLVPALPLLVLVAIGLRVLSGRAHGDRAEPLTARLSALAAFASLTLLLGIDFIALRDGAPGHRVLGTWFASGDWRGTVSFLLDALSLSVATVAALIGWLVLQFSASYMHREAGFHRFHMVLCLFLAGIQLVFLAGNGLLAFVGWEMCGVASFLLIGYAWQRPLATGNALFAFVTNRAGDAGFLLGLGFAAGWLGSFEWPVLTGTHGLAMVTARLLVFGFVVAALAKSAQLPFTPWIARALEGPTPSSAIFYGAVMIHAGVYLLLRLSPLLAQVPDLMVGLVVAGAATALYAWLCGLVQSDVKSALIFATVFQVALMFVAIGLGWTTLATVHLCLHAAWRTWQFLRAPSWLALTQGRPKPPPLWLRRWQWLYTAALERFWLDRLAFVLLAQPTASFAQDLRGLEEHFIDRALGQPGCGQPLAAERPLIVGDGFAGRGLASLAEKLQQLENHLLLRGRGGAAERLLRRVGNYLRVVENLFEQPRYLMMAVMATFVVIL</sequence>